<accession>A0ABD0LRU0</accession>
<comment type="caution">
    <text evidence="1">The sequence shown here is derived from an EMBL/GenBank/DDBJ whole genome shotgun (WGS) entry which is preliminary data.</text>
</comment>
<name>A0ABD0LRU0_9CAEN</name>
<gene>
    <name evidence="1" type="ORF">BaRGS_00007178</name>
</gene>
<dbReference type="EMBL" id="JACVVK020000030">
    <property type="protein sequence ID" value="KAK7501747.1"/>
    <property type="molecule type" value="Genomic_DNA"/>
</dbReference>
<sequence length="90" mass="9810">MPTGKNSEDVLAPPYPNVFTELRSIGLNENKDFIQFVCGFERDVAQESGLPTACGYPSGEADWTAREGVQSLVVGVSARFAIAFLHKFTL</sequence>
<proteinExistence type="predicted"/>
<organism evidence="1 2">
    <name type="scientific">Batillaria attramentaria</name>
    <dbReference type="NCBI Taxonomy" id="370345"/>
    <lineage>
        <taxon>Eukaryota</taxon>
        <taxon>Metazoa</taxon>
        <taxon>Spiralia</taxon>
        <taxon>Lophotrochozoa</taxon>
        <taxon>Mollusca</taxon>
        <taxon>Gastropoda</taxon>
        <taxon>Caenogastropoda</taxon>
        <taxon>Sorbeoconcha</taxon>
        <taxon>Cerithioidea</taxon>
        <taxon>Batillariidae</taxon>
        <taxon>Batillaria</taxon>
    </lineage>
</organism>
<dbReference type="Proteomes" id="UP001519460">
    <property type="component" value="Unassembled WGS sequence"/>
</dbReference>
<evidence type="ECO:0000313" key="1">
    <source>
        <dbReference type="EMBL" id="KAK7501747.1"/>
    </source>
</evidence>
<reference evidence="1 2" key="1">
    <citation type="journal article" date="2023" name="Sci. Data">
        <title>Genome assembly of the Korean intertidal mud-creeper Batillaria attramentaria.</title>
        <authorList>
            <person name="Patra A.K."/>
            <person name="Ho P.T."/>
            <person name="Jun S."/>
            <person name="Lee S.J."/>
            <person name="Kim Y."/>
            <person name="Won Y.J."/>
        </authorList>
    </citation>
    <scope>NUCLEOTIDE SEQUENCE [LARGE SCALE GENOMIC DNA]</scope>
    <source>
        <strain evidence="1">Wonlab-2016</strain>
    </source>
</reference>
<keyword evidence="2" id="KW-1185">Reference proteome</keyword>
<dbReference type="AlphaFoldDB" id="A0ABD0LRU0"/>
<protein>
    <submittedName>
        <fullName evidence="1">Uncharacterized protein</fullName>
    </submittedName>
</protein>
<evidence type="ECO:0000313" key="2">
    <source>
        <dbReference type="Proteomes" id="UP001519460"/>
    </source>
</evidence>